<dbReference type="PANTHER" id="PTHR11817">
    <property type="entry name" value="PYRUVATE KINASE"/>
    <property type="match status" value="1"/>
</dbReference>
<evidence type="ECO:0000259" key="14">
    <source>
        <dbReference type="Pfam" id="PF00224"/>
    </source>
</evidence>
<dbReference type="NCBIfam" id="NF004491">
    <property type="entry name" value="PRK05826.1"/>
    <property type="match status" value="1"/>
</dbReference>
<proteinExistence type="inferred from homology"/>
<comment type="caution">
    <text evidence="16">The sequence shown here is derived from an EMBL/GenBank/DDBJ whole genome shotgun (WGS) entry which is preliminary data.</text>
</comment>
<evidence type="ECO:0000256" key="2">
    <source>
        <dbReference type="ARBA" id="ARBA00008663"/>
    </source>
</evidence>
<dbReference type="SUPFAM" id="SSF50800">
    <property type="entry name" value="PK beta-barrel domain-like"/>
    <property type="match status" value="1"/>
</dbReference>
<keyword evidence="7 13" id="KW-0418">Kinase</keyword>
<evidence type="ECO:0000256" key="11">
    <source>
        <dbReference type="ARBA" id="ARBA00023317"/>
    </source>
</evidence>
<dbReference type="GO" id="GO:0000287">
    <property type="term" value="F:magnesium ion binding"/>
    <property type="evidence" value="ECO:0007669"/>
    <property type="project" value="UniProtKB-UniRule"/>
</dbReference>
<protein>
    <recommendedName>
        <fullName evidence="3 12">Pyruvate kinase</fullName>
        <ecNumber evidence="3 12">2.7.1.40</ecNumber>
    </recommendedName>
</protein>
<dbReference type="GO" id="GO:0005524">
    <property type="term" value="F:ATP binding"/>
    <property type="evidence" value="ECO:0007669"/>
    <property type="project" value="UniProtKB-KW"/>
</dbReference>
<dbReference type="EC" id="2.7.1.40" evidence="3 12"/>
<feature type="domain" description="Pyruvate kinase barrel" evidence="14">
    <location>
        <begin position="9"/>
        <end position="333"/>
    </location>
</feature>
<dbReference type="InterPro" id="IPR015795">
    <property type="entry name" value="Pyrv_Knase_C"/>
</dbReference>
<evidence type="ECO:0000256" key="8">
    <source>
        <dbReference type="ARBA" id="ARBA00022840"/>
    </source>
</evidence>
<keyword evidence="4 13" id="KW-0808">Transferase</keyword>
<dbReference type="EMBL" id="PEZP01000041">
    <property type="protein sequence ID" value="PIT97891.1"/>
    <property type="molecule type" value="Genomic_DNA"/>
</dbReference>
<dbReference type="GO" id="GO:0004743">
    <property type="term" value="F:pyruvate kinase activity"/>
    <property type="evidence" value="ECO:0007669"/>
    <property type="project" value="UniProtKB-UniRule"/>
</dbReference>
<feature type="domain" description="Pyruvate kinase C-terminal" evidence="15">
    <location>
        <begin position="365"/>
        <end position="476"/>
    </location>
</feature>
<evidence type="ECO:0000256" key="6">
    <source>
        <dbReference type="ARBA" id="ARBA00022741"/>
    </source>
</evidence>
<dbReference type="InterPro" id="IPR001697">
    <property type="entry name" value="Pyr_Knase"/>
</dbReference>
<keyword evidence="8" id="KW-0067">ATP-binding</keyword>
<dbReference type="InterPro" id="IPR015813">
    <property type="entry name" value="Pyrv/PenolPyrv_kinase-like_dom"/>
</dbReference>
<accession>A0A2M6WYM2</accession>
<dbReference type="NCBIfam" id="TIGR01064">
    <property type="entry name" value="pyruv_kin"/>
    <property type="match status" value="1"/>
</dbReference>
<dbReference type="Proteomes" id="UP000230731">
    <property type="component" value="Unassembled WGS sequence"/>
</dbReference>
<dbReference type="PRINTS" id="PR01050">
    <property type="entry name" value="PYRUVTKNASE"/>
</dbReference>
<dbReference type="NCBIfam" id="NF004978">
    <property type="entry name" value="PRK06354.1"/>
    <property type="match status" value="1"/>
</dbReference>
<dbReference type="GO" id="GO:0016301">
    <property type="term" value="F:kinase activity"/>
    <property type="evidence" value="ECO:0007669"/>
    <property type="project" value="UniProtKB-KW"/>
</dbReference>
<evidence type="ECO:0000256" key="7">
    <source>
        <dbReference type="ARBA" id="ARBA00022777"/>
    </source>
</evidence>
<keyword evidence="9 13" id="KW-0460">Magnesium</keyword>
<evidence type="ECO:0000259" key="15">
    <source>
        <dbReference type="Pfam" id="PF02887"/>
    </source>
</evidence>
<dbReference type="GO" id="GO:0030955">
    <property type="term" value="F:potassium ion binding"/>
    <property type="evidence" value="ECO:0007669"/>
    <property type="project" value="UniProtKB-UniRule"/>
</dbReference>
<dbReference type="SUPFAM" id="SSF52935">
    <property type="entry name" value="PK C-terminal domain-like"/>
    <property type="match status" value="1"/>
</dbReference>
<comment type="similarity">
    <text evidence="2 13">Belongs to the pyruvate kinase family.</text>
</comment>
<organism evidence="16 17">
    <name type="scientific">Candidatus Andersenbacteria bacterium CG10_big_fil_rev_8_21_14_0_10_54_11</name>
    <dbReference type="NCBI Taxonomy" id="1974485"/>
    <lineage>
        <taxon>Bacteria</taxon>
        <taxon>Candidatus Anderseniibacteriota</taxon>
    </lineage>
</organism>
<evidence type="ECO:0000256" key="10">
    <source>
        <dbReference type="ARBA" id="ARBA00023152"/>
    </source>
</evidence>
<dbReference type="AlphaFoldDB" id="A0A2M6WYM2"/>
<sequence>MAASSVPVNRTKIVATLGPACVAHTVMQQMIAAGMDAARINFSHGSHDSALELMAGLRAAAQAQERIVPLIQDLQGPKLRVGIMPEGGVRILEETVRTLGSGLAESDGEIIPIPYPHLHEDVQRGDRLLLNGGVIELEVMSVDRRKVTAKVLAGGTLLSHQGLAVPSRRLSVESLTEKDRTDLALGLQHNLDFVALSFVRTAEDVQLLRQVIADRLPADADPPAIIVKIEKHEAVQVFDSILREADAVMIARGDLGLETSYSTVPLTQKMLIAKCLVAGKPVITATEMLRSMIAAPRPTRAEASDVANAVLDHTDAVMLSEETAIGRFPVRSVQTMAEIIASTEEAPLEHLKPQREARGEPVPLAMAAAAVDLAHHVDAGAIVVTTRSGYSARSVARFRPDTPIFAAADTPRVQHTLQLSWGITSLLVEGYEEPDRMLSATLDQLRQHYGIPAGTRVVAVSGLRREQGGYDSALRVVEL</sequence>
<dbReference type="UniPathway" id="UPA00109">
    <property type="reaction ID" value="UER00188"/>
</dbReference>
<keyword evidence="6" id="KW-0547">Nucleotide-binding</keyword>
<evidence type="ECO:0000256" key="9">
    <source>
        <dbReference type="ARBA" id="ARBA00022842"/>
    </source>
</evidence>
<dbReference type="Gene3D" id="3.40.1380.20">
    <property type="entry name" value="Pyruvate kinase, C-terminal domain"/>
    <property type="match status" value="1"/>
</dbReference>
<evidence type="ECO:0000313" key="16">
    <source>
        <dbReference type="EMBL" id="PIT97891.1"/>
    </source>
</evidence>
<dbReference type="SUPFAM" id="SSF51621">
    <property type="entry name" value="Phosphoenolpyruvate/pyruvate domain"/>
    <property type="match status" value="1"/>
</dbReference>
<evidence type="ECO:0000313" key="17">
    <source>
        <dbReference type="Proteomes" id="UP000230731"/>
    </source>
</evidence>
<evidence type="ECO:0000256" key="3">
    <source>
        <dbReference type="ARBA" id="ARBA00012142"/>
    </source>
</evidence>
<dbReference type="InterPro" id="IPR015793">
    <property type="entry name" value="Pyrv_Knase_brl"/>
</dbReference>
<keyword evidence="11 16" id="KW-0670">Pyruvate</keyword>
<dbReference type="InterPro" id="IPR011037">
    <property type="entry name" value="Pyrv_Knase-like_insert_dom_sf"/>
</dbReference>
<evidence type="ECO:0000256" key="5">
    <source>
        <dbReference type="ARBA" id="ARBA00022723"/>
    </source>
</evidence>
<dbReference type="Gene3D" id="2.40.33.10">
    <property type="entry name" value="PK beta-barrel domain-like"/>
    <property type="match status" value="1"/>
</dbReference>
<name>A0A2M6WYM2_9BACT</name>
<dbReference type="Pfam" id="PF02887">
    <property type="entry name" value="PK_C"/>
    <property type="match status" value="1"/>
</dbReference>
<dbReference type="Pfam" id="PF00224">
    <property type="entry name" value="PK"/>
    <property type="match status" value="1"/>
</dbReference>
<evidence type="ECO:0000256" key="4">
    <source>
        <dbReference type="ARBA" id="ARBA00022679"/>
    </source>
</evidence>
<comment type="pathway">
    <text evidence="1 13">Carbohydrate degradation; glycolysis; pyruvate from D-glyceraldehyde 3-phosphate: step 5/5.</text>
</comment>
<dbReference type="InterPro" id="IPR015806">
    <property type="entry name" value="Pyrv_Knase_insert_dom_sf"/>
</dbReference>
<gene>
    <name evidence="16" type="primary">pyk</name>
    <name evidence="16" type="ORF">COT71_03700</name>
</gene>
<keyword evidence="10 13" id="KW-0324">Glycolysis</keyword>
<evidence type="ECO:0000256" key="13">
    <source>
        <dbReference type="RuleBase" id="RU000504"/>
    </source>
</evidence>
<keyword evidence="5" id="KW-0479">Metal-binding</keyword>
<evidence type="ECO:0000256" key="12">
    <source>
        <dbReference type="NCBIfam" id="TIGR01064"/>
    </source>
</evidence>
<dbReference type="InterPro" id="IPR040442">
    <property type="entry name" value="Pyrv_kinase-like_dom_sf"/>
</dbReference>
<dbReference type="Gene3D" id="3.20.20.60">
    <property type="entry name" value="Phosphoenolpyruvate-binding domains"/>
    <property type="match status" value="1"/>
</dbReference>
<reference evidence="17" key="1">
    <citation type="submission" date="2017-09" db="EMBL/GenBank/DDBJ databases">
        <title>Depth-based differentiation of microbial function through sediment-hosted aquifers and enrichment of novel symbionts in the deep terrestrial subsurface.</title>
        <authorList>
            <person name="Probst A.J."/>
            <person name="Ladd B."/>
            <person name="Jarett J.K."/>
            <person name="Geller-Mcgrath D.E."/>
            <person name="Sieber C.M.K."/>
            <person name="Emerson J.B."/>
            <person name="Anantharaman K."/>
            <person name="Thomas B.C."/>
            <person name="Malmstrom R."/>
            <person name="Stieglmeier M."/>
            <person name="Klingl A."/>
            <person name="Woyke T."/>
            <person name="Ryan C.M."/>
            <person name="Banfield J.F."/>
        </authorList>
    </citation>
    <scope>NUCLEOTIDE SEQUENCE [LARGE SCALE GENOMIC DNA]</scope>
</reference>
<comment type="catalytic activity">
    <reaction evidence="13">
        <text>pyruvate + ATP = phosphoenolpyruvate + ADP + H(+)</text>
        <dbReference type="Rhea" id="RHEA:18157"/>
        <dbReference type="ChEBI" id="CHEBI:15361"/>
        <dbReference type="ChEBI" id="CHEBI:15378"/>
        <dbReference type="ChEBI" id="CHEBI:30616"/>
        <dbReference type="ChEBI" id="CHEBI:58702"/>
        <dbReference type="ChEBI" id="CHEBI:456216"/>
        <dbReference type="EC" id="2.7.1.40"/>
    </reaction>
</comment>
<evidence type="ECO:0000256" key="1">
    <source>
        <dbReference type="ARBA" id="ARBA00004997"/>
    </source>
</evidence>
<dbReference type="InterPro" id="IPR036918">
    <property type="entry name" value="Pyrv_Knase_C_sf"/>
</dbReference>